<dbReference type="PANTHER" id="PTHR30383">
    <property type="entry name" value="THIOESTERASE 1/PROTEASE 1/LYSOPHOSPHOLIPASE L1"/>
    <property type="match status" value="1"/>
</dbReference>
<evidence type="ECO:0000259" key="1">
    <source>
        <dbReference type="Pfam" id="PF13472"/>
    </source>
</evidence>
<dbReference type="RefSeq" id="WP_180848697.1">
    <property type="nucleotide sequence ID" value="NZ_CANCVW010000003.1"/>
</dbReference>
<feature type="domain" description="SGNH hydrolase-type esterase" evidence="1">
    <location>
        <begin position="6"/>
        <end position="171"/>
    </location>
</feature>
<dbReference type="SUPFAM" id="SSF52266">
    <property type="entry name" value="SGNH hydrolase"/>
    <property type="match status" value="1"/>
</dbReference>
<gene>
    <name evidence="2" type="ORF">GTO87_07915</name>
</gene>
<dbReference type="InterPro" id="IPR036514">
    <property type="entry name" value="SGNH_hydro_sf"/>
</dbReference>
<dbReference type="Pfam" id="PF13472">
    <property type="entry name" value="Lipase_GDSL_2"/>
    <property type="match status" value="1"/>
</dbReference>
<dbReference type="AlphaFoldDB" id="A0A7H9EMI8"/>
<evidence type="ECO:0000313" key="3">
    <source>
        <dbReference type="Proteomes" id="UP000510886"/>
    </source>
</evidence>
<dbReference type="KEGG" id="lsw:GTO87_07915"/>
<dbReference type="Gene3D" id="3.40.50.1110">
    <property type="entry name" value="SGNH hydrolase"/>
    <property type="match status" value="1"/>
</dbReference>
<dbReference type="EMBL" id="CP047418">
    <property type="protein sequence ID" value="QLL78512.1"/>
    <property type="molecule type" value="Genomic_DNA"/>
</dbReference>
<reference evidence="2 3" key="1">
    <citation type="submission" date="2020-01" db="EMBL/GenBank/DDBJ databases">
        <title>Complete and circular genome sequences of six lactobacillus isolates from horses.</title>
        <authorList>
            <person name="Hassan H.M."/>
        </authorList>
    </citation>
    <scope>NUCLEOTIDE SEQUENCE [LARGE SCALE GENOMIC DNA]</scope>
    <source>
        <strain evidence="2 3">1A</strain>
    </source>
</reference>
<dbReference type="InterPro" id="IPR013830">
    <property type="entry name" value="SGNH_hydro"/>
</dbReference>
<name>A0A7H9EMI8_9LACO</name>
<proteinExistence type="predicted"/>
<evidence type="ECO:0000313" key="2">
    <source>
        <dbReference type="EMBL" id="QLL78512.1"/>
    </source>
</evidence>
<accession>A0A7H9EMI8</accession>
<organism evidence="2 3">
    <name type="scientific">Ligilactobacillus saerimneri</name>
    <dbReference type="NCBI Taxonomy" id="228229"/>
    <lineage>
        <taxon>Bacteria</taxon>
        <taxon>Bacillati</taxon>
        <taxon>Bacillota</taxon>
        <taxon>Bacilli</taxon>
        <taxon>Lactobacillales</taxon>
        <taxon>Lactobacillaceae</taxon>
        <taxon>Ligilactobacillus</taxon>
    </lineage>
</organism>
<dbReference type="InterPro" id="IPR051532">
    <property type="entry name" value="Ester_Hydrolysis_Enzymes"/>
</dbReference>
<sequence length="187" mass="20720">MHNIVLFGDSITAGVINGFPSPLFSRMIRDALGTYEIINRGGIGDQARTALTRLQTDVLSANPQVVVIFFGTNDCADPNTSPKDFQTALQTMIDKIGRQRCVLVTPGITSRDAQQATPLFATMNQYVQVVLKVGQANKIPTLNWQQVCQQYSSDKLLQADGIHYSKDAYRLLTNHLLPLIKTQLNRN</sequence>
<dbReference type="Proteomes" id="UP000510886">
    <property type="component" value="Chromosome"/>
</dbReference>
<protein>
    <recommendedName>
        <fullName evidence="1">SGNH hydrolase-type esterase domain-containing protein</fullName>
    </recommendedName>
</protein>